<feature type="transmembrane region" description="Helical" evidence="1">
    <location>
        <begin position="92"/>
        <end position="112"/>
    </location>
</feature>
<keyword evidence="3" id="KW-1185">Reference proteome</keyword>
<keyword evidence="1" id="KW-0812">Transmembrane</keyword>
<accession>A0A318Y8E0</accession>
<sequence length="144" mass="16541">MTECYWMVLCVLNCLPLLANSEVASLFFLSLLLFMHYRGLVFLVLSITLHIITNLFYSELSMQQTRCLPENLLFSMHYHHSLNRVCKLTLNWVAFSCLHALFYCLFILRAVVARALDTMAPCEVSHSNSFIDSSNLVMGLHQTT</sequence>
<feature type="transmembrane region" description="Helical" evidence="1">
    <location>
        <begin position="6"/>
        <end position="33"/>
    </location>
</feature>
<gene>
    <name evidence="2" type="ORF">BO87DRAFT_214102</name>
</gene>
<evidence type="ECO:0000313" key="2">
    <source>
        <dbReference type="EMBL" id="PYH28573.1"/>
    </source>
</evidence>
<dbReference type="Proteomes" id="UP000247647">
    <property type="component" value="Unassembled WGS sequence"/>
</dbReference>
<dbReference type="GeneID" id="37121096"/>
<dbReference type="AlphaFoldDB" id="A0A318Y8E0"/>
<protein>
    <submittedName>
        <fullName evidence="2">Uncharacterized protein</fullName>
    </submittedName>
</protein>
<evidence type="ECO:0000313" key="3">
    <source>
        <dbReference type="Proteomes" id="UP000247647"/>
    </source>
</evidence>
<dbReference type="EMBL" id="KZ821508">
    <property type="protein sequence ID" value="PYH28573.1"/>
    <property type="molecule type" value="Genomic_DNA"/>
</dbReference>
<reference evidence="2" key="1">
    <citation type="submission" date="2016-12" db="EMBL/GenBank/DDBJ databases">
        <title>The genomes of Aspergillus section Nigri reveals drivers in fungal speciation.</title>
        <authorList>
            <consortium name="DOE Joint Genome Institute"/>
            <person name="Vesth T.C."/>
            <person name="Nybo J."/>
            <person name="Theobald S."/>
            <person name="Brandl J."/>
            <person name="Frisvad J.C."/>
            <person name="Nielsen K.F."/>
            <person name="Lyhne E.K."/>
            <person name="Kogle M.E."/>
            <person name="Kuo A."/>
            <person name="Riley R."/>
            <person name="Clum A."/>
            <person name="Nolan M."/>
            <person name="Lipzen A."/>
            <person name="Salamov A."/>
            <person name="Henrissat B."/>
            <person name="Wiebenga A."/>
            <person name="De Vries R.P."/>
            <person name="Grigoriev I.V."/>
            <person name="Mortensen U.H."/>
            <person name="Andersen M.R."/>
            <person name="Baker S.E."/>
        </authorList>
    </citation>
    <scope>NUCLEOTIDE SEQUENCE [LARGE SCALE GENOMIC DNA]</scope>
    <source>
        <strain evidence="2">CBS 115656</strain>
    </source>
</reference>
<name>A0A318Y8E0_ASPNB</name>
<proteinExistence type="predicted"/>
<organism evidence="2 3">
    <name type="scientific">Aspergillus neoniger (strain CBS 115656)</name>
    <dbReference type="NCBI Taxonomy" id="1448310"/>
    <lineage>
        <taxon>Eukaryota</taxon>
        <taxon>Fungi</taxon>
        <taxon>Dikarya</taxon>
        <taxon>Ascomycota</taxon>
        <taxon>Pezizomycotina</taxon>
        <taxon>Eurotiomycetes</taxon>
        <taxon>Eurotiomycetidae</taxon>
        <taxon>Eurotiales</taxon>
        <taxon>Aspergillaceae</taxon>
        <taxon>Aspergillus</taxon>
        <taxon>Aspergillus subgen. Circumdati</taxon>
    </lineage>
</organism>
<keyword evidence="1" id="KW-0472">Membrane</keyword>
<dbReference type="RefSeq" id="XP_025474051.1">
    <property type="nucleotide sequence ID" value="XM_025618640.1"/>
</dbReference>
<keyword evidence="1" id="KW-1133">Transmembrane helix</keyword>
<evidence type="ECO:0000256" key="1">
    <source>
        <dbReference type="SAM" id="Phobius"/>
    </source>
</evidence>
<feature type="transmembrane region" description="Helical" evidence="1">
    <location>
        <begin position="40"/>
        <end position="57"/>
    </location>
</feature>